<keyword evidence="1" id="KW-0560">Oxidoreductase</keyword>
<keyword evidence="4" id="KW-1185">Reference proteome</keyword>
<dbReference type="OMA" id="GERAHIC"/>
<dbReference type="RefSeq" id="XP_007870746.1">
    <property type="nucleotide sequence ID" value="XM_007872555.1"/>
</dbReference>
<dbReference type="PANTHER" id="PTHR43625:SF40">
    <property type="entry name" value="ALDO-KETO REDUCTASE YAKC [NADP(+)]"/>
    <property type="match status" value="1"/>
</dbReference>
<evidence type="ECO:0000313" key="4">
    <source>
        <dbReference type="Proteomes" id="UP000030669"/>
    </source>
</evidence>
<dbReference type="GO" id="GO:0005737">
    <property type="term" value="C:cytoplasm"/>
    <property type="evidence" value="ECO:0007669"/>
    <property type="project" value="TreeGrafter"/>
</dbReference>
<dbReference type="InterPro" id="IPR023210">
    <property type="entry name" value="NADP_OxRdtase_dom"/>
</dbReference>
<dbReference type="PRINTS" id="PR00069">
    <property type="entry name" value="ALDKETRDTASE"/>
</dbReference>
<evidence type="ECO:0000256" key="1">
    <source>
        <dbReference type="ARBA" id="ARBA00023002"/>
    </source>
</evidence>
<dbReference type="KEGG" id="gtr:GLOTRDRAFT_133607"/>
<dbReference type="Proteomes" id="UP000030669">
    <property type="component" value="Unassembled WGS sequence"/>
</dbReference>
<dbReference type="InterPro" id="IPR036812">
    <property type="entry name" value="NAD(P)_OxRdtase_dom_sf"/>
</dbReference>
<dbReference type="Pfam" id="PF00248">
    <property type="entry name" value="Aldo_ket_red"/>
    <property type="match status" value="1"/>
</dbReference>
<dbReference type="Gene3D" id="3.20.20.100">
    <property type="entry name" value="NADP-dependent oxidoreductase domain"/>
    <property type="match status" value="1"/>
</dbReference>
<accession>S7PTU1</accession>
<dbReference type="PANTHER" id="PTHR43625">
    <property type="entry name" value="AFLATOXIN B1 ALDEHYDE REDUCTASE"/>
    <property type="match status" value="1"/>
</dbReference>
<name>S7PTU1_GLOTA</name>
<evidence type="ECO:0000259" key="2">
    <source>
        <dbReference type="Pfam" id="PF00248"/>
    </source>
</evidence>
<dbReference type="GO" id="GO:0016491">
    <property type="term" value="F:oxidoreductase activity"/>
    <property type="evidence" value="ECO:0007669"/>
    <property type="project" value="UniProtKB-KW"/>
</dbReference>
<dbReference type="InterPro" id="IPR050791">
    <property type="entry name" value="Aldo-Keto_reductase"/>
</dbReference>
<dbReference type="InterPro" id="IPR020471">
    <property type="entry name" value="AKR"/>
</dbReference>
<gene>
    <name evidence="3" type="ORF">GLOTRDRAFT_133607</name>
</gene>
<evidence type="ECO:0000313" key="3">
    <source>
        <dbReference type="EMBL" id="EPQ50863.1"/>
    </source>
</evidence>
<organism evidence="3 4">
    <name type="scientific">Gloeophyllum trabeum (strain ATCC 11539 / FP-39264 / Madison 617)</name>
    <name type="common">Brown rot fungus</name>
    <dbReference type="NCBI Taxonomy" id="670483"/>
    <lineage>
        <taxon>Eukaryota</taxon>
        <taxon>Fungi</taxon>
        <taxon>Dikarya</taxon>
        <taxon>Basidiomycota</taxon>
        <taxon>Agaricomycotina</taxon>
        <taxon>Agaricomycetes</taxon>
        <taxon>Gloeophyllales</taxon>
        <taxon>Gloeophyllaceae</taxon>
        <taxon>Gloeophyllum</taxon>
    </lineage>
</organism>
<dbReference type="OrthoDB" id="37537at2759"/>
<protein>
    <submittedName>
        <fullName evidence="3">Aldo/keto reductase</fullName>
    </submittedName>
</protein>
<reference evidence="3 4" key="1">
    <citation type="journal article" date="2012" name="Science">
        <title>The Paleozoic origin of enzymatic lignin decomposition reconstructed from 31 fungal genomes.</title>
        <authorList>
            <person name="Floudas D."/>
            <person name="Binder M."/>
            <person name="Riley R."/>
            <person name="Barry K."/>
            <person name="Blanchette R.A."/>
            <person name="Henrissat B."/>
            <person name="Martinez A.T."/>
            <person name="Otillar R."/>
            <person name="Spatafora J.W."/>
            <person name="Yadav J.S."/>
            <person name="Aerts A."/>
            <person name="Benoit I."/>
            <person name="Boyd A."/>
            <person name="Carlson A."/>
            <person name="Copeland A."/>
            <person name="Coutinho P.M."/>
            <person name="de Vries R.P."/>
            <person name="Ferreira P."/>
            <person name="Findley K."/>
            <person name="Foster B."/>
            <person name="Gaskell J."/>
            <person name="Glotzer D."/>
            <person name="Gorecki P."/>
            <person name="Heitman J."/>
            <person name="Hesse C."/>
            <person name="Hori C."/>
            <person name="Igarashi K."/>
            <person name="Jurgens J.A."/>
            <person name="Kallen N."/>
            <person name="Kersten P."/>
            <person name="Kohler A."/>
            <person name="Kuees U."/>
            <person name="Kumar T.K.A."/>
            <person name="Kuo A."/>
            <person name="LaButti K."/>
            <person name="Larrondo L.F."/>
            <person name="Lindquist E."/>
            <person name="Ling A."/>
            <person name="Lombard V."/>
            <person name="Lucas S."/>
            <person name="Lundell T."/>
            <person name="Martin R."/>
            <person name="McLaughlin D.J."/>
            <person name="Morgenstern I."/>
            <person name="Morin E."/>
            <person name="Murat C."/>
            <person name="Nagy L.G."/>
            <person name="Nolan M."/>
            <person name="Ohm R.A."/>
            <person name="Patyshakuliyeva A."/>
            <person name="Rokas A."/>
            <person name="Ruiz-Duenas F.J."/>
            <person name="Sabat G."/>
            <person name="Salamov A."/>
            <person name="Samejima M."/>
            <person name="Schmutz J."/>
            <person name="Slot J.C."/>
            <person name="St John F."/>
            <person name="Stenlid J."/>
            <person name="Sun H."/>
            <person name="Sun S."/>
            <person name="Syed K."/>
            <person name="Tsang A."/>
            <person name="Wiebenga A."/>
            <person name="Young D."/>
            <person name="Pisabarro A."/>
            <person name="Eastwood D.C."/>
            <person name="Martin F."/>
            <person name="Cullen D."/>
            <person name="Grigoriev I.V."/>
            <person name="Hibbett D.S."/>
        </authorList>
    </citation>
    <scope>NUCLEOTIDE SEQUENCE [LARGE SCALE GENOMIC DNA]</scope>
    <source>
        <strain evidence="3 4">ATCC 11539</strain>
    </source>
</reference>
<sequence>MARQASTFPKRRLGRNGPEVSVIGLGEMGTGAYYGKTDESQALETLTHAADRGVTFWDTSLTHQMTTGHPQPRRRWFAFTGRRSEISLATKFGAMDLSPSAENPFKPDPQPEYVHERLEKALETLRTSYIDLWYQHRVDPEVPIEDAYHSCSNQWKTVRPFLESGKVKWFGLSDCRADVLRRARAGPGVGEKLVAAQMEFSPFELGVERSGFLEAARELGVGIVAYSPLGQRLISGRYQNLALVDKFSAVAAKCDATPSQIALAWIISTYQDFVPIPGVERLEENARAAEITLSAEDSKEIGVLAREADVQGDRYPEQWASFMTKDCVPLSAWRGDCKYSG</sequence>
<dbReference type="SUPFAM" id="SSF51430">
    <property type="entry name" value="NAD(P)-linked oxidoreductase"/>
    <property type="match status" value="1"/>
</dbReference>
<proteinExistence type="predicted"/>
<dbReference type="HOGENOM" id="CLU_023205_2_1_1"/>
<dbReference type="GeneID" id="19302760"/>
<feature type="domain" description="NADP-dependent oxidoreductase" evidence="2">
    <location>
        <begin position="23"/>
        <end position="301"/>
    </location>
</feature>
<dbReference type="AlphaFoldDB" id="S7PTU1"/>
<dbReference type="eggNOG" id="KOG1575">
    <property type="taxonomic scope" value="Eukaryota"/>
</dbReference>
<dbReference type="EMBL" id="KB469313">
    <property type="protein sequence ID" value="EPQ50863.1"/>
    <property type="molecule type" value="Genomic_DNA"/>
</dbReference>